<evidence type="ECO:0000313" key="3">
    <source>
        <dbReference type="EMBL" id="KKL55128.1"/>
    </source>
</evidence>
<dbReference type="InterPro" id="IPR003439">
    <property type="entry name" value="ABC_transporter-like_ATP-bd"/>
</dbReference>
<evidence type="ECO:0000259" key="1">
    <source>
        <dbReference type="Pfam" id="PF00005"/>
    </source>
</evidence>
<proteinExistence type="predicted"/>
<dbReference type="EMBL" id="LAZR01030952">
    <property type="protein sequence ID" value="KKL55128.1"/>
    <property type="molecule type" value="Genomic_DNA"/>
</dbReference>
<dbReference type="PANTHER" id="PTHR46244">
    <property type="entry name" value="PHOSPHOENOLPYRUVATE-PROTEIN PHOSPHOTRANSFERASE"/>
    <property type="match status" value="1"/>
</dbReference>
<dbReference type="Pfam" id="PF00005">
    <property type="entry name" value="ABC_tran"/>
    <property type="match status" value="1"/>
</dbReference>
<dbReference type="Gene3D" id="3.20.20.60">
    <property type="entry name" value="Phosphoenolpyruvate-binding domains"/>
    <property type="match status" value="1"/>
</dbReference>
<comment type="caution">
    <text evidence="3">The sequence shown here is derived from an EMBL/GenBank/DDBJ whole genome shotgun (WGS) entry which is preliminary data.</text>
</comment>
<dbReference type="Pfam" id="PF02896">
    <property type="entry name" value="PEP-utilizers_C"/>
    <property type="match status" value="1"/>
</dbReference>
<dbReference type="InterPro" id="IPR015813">
    <property type="entry name" value="Pyrv/PenolPyrv_kinase-like_dom"/>
</dbReference>
<name>A0A0F9D0D1_9ZZZZ</name>
<dbReference type="InterPro" id="IPR040442">
    <property type="entry name" value="Pyrv_kinase-like_dom_sf"/>
</dbReference>
<feature type="non-terminal residue" evidence="3">
    <location>
        <position position="1"/>
    </location>
</feature>
<dbReference type="AlphaFoldDB" id="A0A0F9D0D1"/>
<reference evidence="3" key="1">
    <citation type="journal article" date="2015" name="Nature">
        <title>Complex archaea that bridge the gap between prokaryotes and eukaryotes.</title>
        <authorList>
            <person name="Spang A."/>
            <person name="Saw J.H."/>
            <person name="Jorgensen S.L."/>
            <person name="Zaremba-Niedzwiedzka K."/>
            <person name="Martijn J."/>
            <person name="Lind A.E."/>
            <person name="van Eijk R."/>
            <person name="Schleper C."/>
            <person name="Guy L."/>
            <person name="Ettema T.J."/>
        </authorList>
    </citation>
    <scope>NUCLEOTIDE SEQUENCE</scope>
</reference>
<dbReference type="GO" id="GO:0016772">
    <property type="term" value="F:transferase activity, transferring phosphorus-containing groups"/>
    <property type="evidence" value="ECO:0007669"/>
    <property type="project" value="InterPro"/>
</dbReference>
<organism evidence="3">
    <name type="scientific">marine sediment metagenome</name>
    <dbReference type="NCBI Taxonomy" id="412755"/>
    <lineage>
        <taxon>unclassified sequences</taxon>
        <taxon>metagenomes</taxon>
        <taxon>ecological metagenomes</taxon>
    </lineage>
</organism>
<dbReference type="GO" id="GO:0016887">
    <property type="term" value="F:ATP hydrolysis activity"/>
    <property type="evidence" value="ECO:0007669"/>
    <property type="project" value="InterPro"/>
</dbReference>
<dbReference type="Gene3D" id="3.40.50.300">
    <property type="entry name" value="P-loop containing nucleotide triphosphate hydrolases"/>
    <property type="match status" value="1"/>
</dbReference>
<dbReference type="SUPFAM" id="SSF52540">
    <property type="entry name" value="P-loop containing nucleoside triphosphate hydrolases"/>
    <property type="match status" value="1"/>
</dbReference>
<protein>
    <recommendedName>
        <fullName evidence="4">PEP-utilising enzyme C-terminal domain-containing protein</fullName>
    </recommendedName>
</protein>
<dbReference type="SUPFAM" id="SSF51621">
    <property type="entry name" value="Phosphoenolpyruvate/pyruvate domain"/>
    <property type="match status" value="1"/>
</dbReference>
<gene>
    <name evidence="3" type="ORF">LCGC14_2258490</name>
</gene>
<sequence length="174" mass="19654">SGGMRQRVVLARTLMEDRPVVLMDEPFSAVDEQTRRKFQEDLLNLRKDIAERLRDFEKDGDLVICKEPTQDIEELADLIKQVSDVADDNGIKTFMCGEMAGDPLHIPILLGLGMDELSMNPQAIPAVKRMIRSLSIQDNQMFIKKVLKQTSAADTMKLVQDAYGDILSEKVFVE</sequence>
<accession>A0A0F9D0D1</accession>
<dbReference type="PANTHER" id="PTHR46244:SF3">
    <property type="entry name" value="PHOSPHOENOLPYRUVATE-PROTEIN PHOSPHOTRANSFERASE"/>
    <property type="match status" value="1"/>
</dbReference>
<feature type="domain" description="PEP-utilising enzyme C-terminal" evidence="2">
    <location>
        <begin position="77"/>
        <end position="134"/>
    </location>
</feature>
<dbReference type="InterPro" id="IPR027417">
    <property type="entry name" value="P-loop_NTPase"/>
</dbReference>
<dbReference type="InterPro" id="IPR050499">
    <property type="entry name" value="PEP-utilizing_PTS_enzyme"/>
</dbReference>
<evidence type="ECO:0008006" key="4">
    <source>
        <dbReference type="Google" id="ProtNLM"/>
    </source>
</evidence>
<evidence type="ECO:0000259" key="2">
    <source>
        <dbReference type="Pfam" id="PF02896"/>
    </source>
</evidence>
<dbReference type="InterPro" id="IPR000121">
    <property type="entry name" value="PEP_util_C"/>
</dbReference>
<feature type="domain" description="ABC transporter" evidence="1">
    <location>
        <begin position="1"/>
        <end position="27"/>
    </location>
</feature>
<dbReference type="GO" id="GO:0005524">
    <property type="term" value="F:ATP binding"/>
    <property type="evidence" value="ECO:0007669"/>
    <property type="project" value="InterPro"/>
</dbReference>